<feature type="compositionally biased region" description="Basic and acidic residues" evidence="1">
    <location>
        <begin position="11"/>
        <end position="22"/>
    </location>
</feature>
<accession>A0ABS4WH74</accession>
<dbReference type="RefSeq" id="WP_209909377.1">
    <property type="nucleotide sequence ID" value="NZ_BAAAMI010000013.1"/>
</dbReference>
<proteinExistence type="predicted"/>
<dbReference type="EMBL" id="JAGIOE010000001">
    <property type="protein sequence ID" value="MBP2375553.1"/>
    <property type="molecule type" value="Genomic_DNA"/>
</dbReference>
<reference evidence="2 3" key="1">
    <citation type="submission" date="2021-03" db="EMBL/GenBank/DDBJ databases">
        <title>Sequencing the genomes of 1000 actinobacteria strains.</title>
        <authorList>
            <person name="Klenk H.-P."/>
        </authorList>
    </citation>
    <scope>NUCLEOTIDE SEQUENCE [LARGE SCALE GENOMIC DNA]</scope>
    <source>
        <strain evidence="2 3">DSM 15454</strain>
    </source>
</reference>
<name>A0ABS4WH74_9MICC</name>
<comment type="caution">
    <text evidence="2">The sequence shown here is derived from an EMBL/GenBank/DDBJ whole genome shotgun (WGS) entry which is preliminary data.</text>
</comment>
<feature type="region of interest" description="Disordered" evidence="1">
    <location>
        <begin position="1"/>
        <end position="22"/>
    </location>
</feature>
<organism evidence="2 3">
    <name type="scientific">Paeniglutamicibacter psychrophenolicus</name>
    <dbReference type="NCBI Taxonomy" id="257454"/>
    <lineage>
        <taxon>Bacteria</taxon>
        <taxon>Bacillati</taxon>
        <taxon>Actinomycetota</taxon>
        <taxon>Actinomycetes</taxon>
        <taxon>Micrococcales</taxon>
        <taxon>Micrococcaceae</taxon>
        <taxon>Paeniglutamicibacter</taxon>
    </lineage>
</organism>
<dbReference type="Proteomes" id="UP000766570">
    <property type="component" value="Unassembled WGS sequence"/>
</dbReference>
<keyword evidence="3" id="KW-1185">Reference proteome</keyword>
<evidence type="ECO:0000313" key="2">
    <source>
        <dbReference type="EMBL" id="MBP2375553.1"/>
    </source>
</evidence>
<evidence type="ECO:0000313" key="3">
    <source>
        <dbReference type="Proteomes" id="UP000766570"/>
    </source>
</evidence>
<gene>
    <name evidence="2" type="ORF">JOF46_003465</name>
</gene>
<protein>
    <submittedName>
        <fullName evidence="2">Uncharacterized protein</fullName>
    </submittedName>
</protein>
<evidence type="ECO:0000256" key="1">
    <source>
        <dbReference type="SAM" id="MobiDB-lite"/>
    </source>
</evidence>
<sequence>MRSTTEAPDAMNHDSRRVPGDPLSTHERALLELLCSGTWHGTIEARRQLAHARWGGLEFDDCECFLVVVPEDLDLPRIPKRSGGPFSTVEVHDGESALGHLNLWSVDGLLHSVDYMTFDAPDEHLPAVELLGDGPFKG</sequence>